<dbReference type="InterPro" id="IPR004839">
    <property type="entry name" value="Aminotransferase_I/II_large"/>
</dbReference>
<dbReference type="Pfam" id="PF00155">
    <property type="entry name" value="Aminotran_1_2"/>
    <property type="match status" value="1"/>
</dbReference>
<evidence type="ECO:0000259" key="5">
    <source>
        <dbReference type="Pfam" id="PF00155"/>
    </source>
</evidence>
<evidence type="ECO:0000256" key="1">
    <source>
        <dbReference type="ARBA" id="ARBA00001933"/>
    </source>
</evidence>
<reference evidence="6" key="2">
    <citation type="submission" date="2020-09" db="EMBL/GenBank/DDBJ databases">
        <authorList>
            <person name="Sun Q."/>
            <person name="Ohkuma M."/>
        </authorList>
    </citation>
    <scope>NUCLEOTIDE SEQUENCE</scope>
    <source>
        <strain evidence="6">JCM 19831</strain>
    </source>
</reference>
<evidence type="ECO:0000256" key="2">
    <source>
        <dbReference type="ARBA" id="ARBA00013187"/>
    </source>
</evidence>
<dbReference type="AlphaFoldDB" id="A0A917X6D0"/>
<evidence type="ECO:0000313" key="7">
    <source>
        <dbReference type="Proteomes" id="UP000642070"/>
    </source>
</evidence>
<dbReference type="EMBL" id="BMPI01000079">
    <property type="protein sequence ID" value="GGM78886.1"/>
    <property type="molecule type" value="Genomic_DNA"/>
</dbReference>
<evidence type="ECO:0000256" key="4">
    <source>
        <dbReference type="ARBA" id="ARBA00047715"/>
    </source>
</evidence>
<comment type="caution">
    <text evidence="6">The sequence shown here is derived from an EMBL/GenBank/DDBJ whole genome shotgun (WGS) entry which is preliminary data.</text>
</comment>
<gene>
    <name evidence="6" type="primary">bioF</name>
    <name evidence="6" type="ORF">GCM10007977_095600</name>
</gene>
<feature type="domain" description="Aminotransferase class I/classII large" evidence="5">
    <location>
        <begin position="50"/>
        <end position="398"/>
    </location>
</feature>
<dbReference type="PANTHER" id="PTHR13693">
    <property type="entry name" value="CLASS II AMINOTRANSFERASE/8-AMINO-7-OXONONANOATE SYNTHASE"/>
    <property type="match status" value="1"/>
</dbReference>
<dbReference type="EC" id="2.3.1.47" evidence="2"/>
<keyword evidence="7" id="KW-1185">Reference proteome</keyword>
<keyword evidence="3" id="KW-0808">Transferase</keyword>
<comment type="cofactor">
    <cofactor evidence="1">
        <name>pyridoxal 5'-phosphate</name>
        <dbReference type="ChEBI" id="CHEBI:597326"/>
    </cofactor>
</comment>
<dbReference type="InterPro" id="IPR015421">
    <property type="entry name" value="PyrdxlP-dep_Trfase_major"/>
</dbReference>
<dbReference type="Gene3D" id="3.40.640.10">
    <property type="entry name" value="Type I PLP-dependent aspartate aminotransferase-like (Major domain)"/>
    <property type="match status" value="1"/>
</dbReference>
<name>A0A917X6D0_9ACTN</name>
<proteinExistence type="predicted"/>
<dbReference type="SUPFAM" id="SSF53383">
    <property type="entry name" value="PLP-dependent transferases"/>
    <property type="match status" value="1"/>
</dbReference>
<dbReference type="Proteomes" id="UP000642070">
    <property type="component" value="Unassembled WGS sequence"/>
</dbReference>
<dbReference type="Gene3D" id="3.90.1150.10">
    <property type="entry name" value="Aspartate Aminotransferase, domain 1"/>
    <property type="match status" value="1"/>
</dbReference>
<reference evidence="6" key="1">
    <citation type="journal article" date="2014" name="Int. J. Syst. Evol. Microbiol.">
        <title>Complete genome sequence of Corynebacterium casei LMG S-19264T (=DSM 44701T), isolated from a smear-ripened cheese.</title>
        <authorList>
            <consortium name="US DOE Joint Genome Institute (JGI-PGF)"/>
            <person name="Walter F."/>
            <person name="Albersmeier A."/>
            <person name="Kalinowski J."/>
            <person name="Ruckert C."/>
        </authorList>
    </citation>
    <scope>NUCLEOTIDE SEQUENCE</scope>
    <source>
        <strain evidence="6">JCM 19831</strain>
    </source>
</reference>
<dbReference type="InterPro" id="IPR015422">
    <property type="entry name" value="PyrdxlP-dep_Trfase_small"/>
</dbReference>
<comment type="catalytic activity">
    <reaction evidence="4">
        <text>6-carboxyhexanoyl-[ACP] + L-alanine + H(+) = (8S)-8-amino-7-oxononanoate + holo-[ACP] + CO2</text>
        <dbReference type="Rhea" id="RHEA:42288"/>
        <dbReference type="Rhea" id="RHEA-COMP:9685"/>
        <dbReference type="Rhea" id="RHEA-COMP:9955"/>
        <dbReference type="ChEBI" id="CHEBI:15378"/>
        <dbReference type="ChEBI" id="CHEBI:16526"/>
        <dbReference type="ChEBI" id="CHEBI:57972"/>
        <dbReference type="ChEBI" id="CHEBI:64479"/>
        <dbReference type="ChEBI" id="CHEBI:78846"/>
        <dbReference type="ChEBI" id="CHEBI:149468"/>
        <dbReference type="EC" id="2.3.1.47"/>
    </reaction>
</comment>
<protein>
    <recommendedName>
        <fullName evidence="2">8-amino-7-oxononanoate synthase</fullName>
        <ecNumber evidence="2">2.3.1.47</ecNumber>
    </recommendedName>
</protein>
<evidence type="ECO:0000256" key="3">
    <source>
        <dbReference type="ARBA" id="ARBA00022679"/>
    </source>
</evidence>
<dbReference type="GO" id="GO:0030170">
    <property type="term" value="F:pyridoxal phosphate binding"/>
    <property type="evidence" value="ECO:0007669"/>
    <property type="project" value="InterPro"/>
</dbReference>
<evidence type="ECO:0000313" key="6">
    <source>
        <dbReference type="EMBL" id="GGM78886.1"/>
    </source>
</evidence>
<dbReference type="InterPro" id="IPR015424">
    <property type="entry name" value="PyrdxlP-dep_Trfase"/>
</dbReference>
<sequence>MTVEQLAIAVDDDPRYSGIARLREHTRFYDAVIDEVDGRRIRVGEHWLTDWASCNYLGFDLEPEIIEAVEPQLRRWGTHPSWSRMLGNPGLYPLIEERLAELLGAPDTLVLPTITQIHLSVVPALAGDGTILVDARAHKTIWDGCVFARGQGATVLRFRSLDELASLLPGAAGPVLVCMDGVNSMTGNIPDLPRYLALCRRHGAVLYVDDAHGFGVIGERRPDETSPYGARGNSIVRFHGESYDDVVLVGGFSKAYSSLLAFVAVPTVLKNRLKAAAAPYLYSGPSPTASLATVLAGFDVNADRGDKLRADLHRMTMRVLHHVRGLGIFTPNTDDTPIIELPIALDRDLVEVSELLWARGLFVTLAPYPGVPRDQVGFRVQVTAANTDAEVDHLLDVLSELAAAEVFQPVRETSAS</sequence>
<dbReference type="RefSeq" id="WP_229836964.1">
    <property type="nucleotide sequence ID" value="NZ_BMPI01000079.1"/>
</dbReference>
<accession>A0A917X6D0</accession>
<dbReference type="InterPro" id="IPR050087">
    <property type="entry name" value="AON_synthase_class-II"/>
</dbReference>
<organism evidence="6 7">
    <name type="scientific">Dactylosporangium sucinum</name>
    <dbReference type="NCBI Taxonomy" id="1424081"/>
    <lineage>
        <taxon>Bacteria</taxon>
        <taxon>Bacillati</taxon>
        <taxon>Actinomycetota</taxon>
        <taxon>Actinomycetes</taxon>
        <taxon>Micromonosporales</taxon>
        <taxon>Micromonosporaceae</taxon>
        <taxon>Dactylosporangium</taxon>
    </lineage>
</organism>
<dbReference type="GO" id="GO:0008710">
    <property type="term" value="F:8-amino-7-oxononanoate synthase activity"/>
    <property type="evidence" value="ECO:0007669"/>
    <property type="project" value="UniProtKB-EC"/>
</dbReference>